<dbReference type="GO" id="GO:0005886">
    <property type="term" value="C:plasma membrane"/>
    <property type="evidence" value="ECO:0007669"/>
    <property type="project" value="UniProtKB-SubCell"/>
</dbReference>
<dbReference type="EMBL" id="VAFM01000001">
    <property type="protein sequence ID" value="TKW61856.1"/>
    <property type="molecule type" value="Genomic_DNA"/>
</dbReference>
<dbReference type="Proteomes" id="UP000320948">
    <property type="component" value="Unassembled WGS sequence"/>
</dbReference>
<reference evidence="3 4" key="1">
    <citation type="journal article" date="2017" name="Nat. Commun.">
        <title>In situ click chemistry generation of cyclooxygenase-2 inhibitors.</title>
        <authorList>
            <person name="Bhardwaj A."/>
            <person name="Kaur J."/>
            <person name="Wuest M."/>
            <person name="Wuest F."/>
        </authorList>
    </citation>
    <scope>NUCLEOTIDE SEQUENCE [LARGE SCALE GENOMIC DNA]</scope>
    <source>
        <strain evidence="3">S2_018_000_R2_106</strain>
    </source>
</reference>
<keyword evidence="1 2" id="KW-0812">Transmembrane</keyword>
<evidence type="ECO:0000313" key="4">
    <source>
        <dbReference type="Proteomes" id="UP000320948"/>
    </source>
</evidence>
<evidence type="ECO:0000313" key="3">
    <source>
        <dbReference type="EMBL" id="TKW61856.1"/>
    </source>
</evidence>
<feature type="transmembrane region" description="Helical" evidence="2">
    <location>
        <begin position="21"/>
        <end position="41"/>
    </location>
</feature>
<keyword evidence="2" id="KW-0472">Membrane</keyword>
<dbReference type="InterPro" id="IPR037185">
    <property type="entry name" value="EmrE-like"/>
</dbReference>
<evidence type="ECO:0000256" key="2">
    <source>
        <dbReference type="SAM" id="Phobius"/>
    </source>
</evidence>
<dbReference type="SUPFAM" id="SSF103481">
    <property type="entry name" value="Multidrug resistance efflux transporter EmrE"/>
    <property type="match status" value="1"/>
</dbReference>
<feature type="transmembrane region" description="Helical" evidence="2">
    <location>
        <begin position="106"/>
        <end position="124"/>
    </location>
</feature>
<dbReference type="Gene3D" id="1.10.3730.20">
    <property type="match status" value="1"/>
</dbReference>
<sequence length="125" mass="13473">MLLILFEKLSLLSSNMRLLPFWVYTAYACNLGLMAVWHVFIRKTAGFTVLMPSVIVLAAGILSNIILARLIYKGIPQSLLMPLTVAMGPLIAITVGILLFGEPASTARLVCLFSAIALIVIAGLV</sequence>
<dbReference type="AlphaFoldDB" id="A0A6N4R584"/>
<keyword evidence="2" id="KW-1133">Transmembrane helix</keyword>
<feature type="transmembrane region" description="Helical" evidence="2">
    <location>
        <begin position="47"/>
        <end position="67"/>
    </location>
</feature>
<comment type="subcellular location">
    <subcellularLocation>
        <location evidence="1">Cell membrane</location>
        <topology evidence="1">Multi-pass membrane protein</topology>
    </subcellularLocation>
</comment>
<dbReference type="GO" id="GO:0022857">
    <property type="term" value="F:transmembrane transporter activity"/>
    <property type="evidence" value="ECO:0007669"/>
    <property type="project" value="InterPro"/>
</dbReference>
<name>A0A6N4R584_BLAVI</name>
<proteinExistence type="inferred from homology"/>
<gene>
    <name evidence="3" type="ORF">DI628_04345</name>
</gene>
<comment type="caution">
    <text evidence="3">The sequence shown here is derived from an EMBL/GenBank/DDBJ whole genome shotgun (WGS) entry which is preliminary data.</text>
</comment>
<evidence type="ECO:0000256" key="1">
    <source>
        <dbReference type="RuleBase" id="RU003942"/>
    </source>
</evidence>
<feature type="transmembrane region" description="Helical" evidence="2">
    <location>
        <begin position="79"/>
        <end position="100"/>
    </location>
</feature>
<accession>A0A6N4R584</accession>
<protein>
    <submittedName>
        <fullName evidence="3">QacE family quaternary ammonium compound efflux SMR transporter</fullName>
    </submittedName>
</protein>
<dbReference type="InterPro" id="IPR045324">
    <property type="entry name" value="Small_multidrug_res"/>
</dbReference>
<comment type="similarity">
    <text evidence="1">Belongs to the drug/metabolite transporter (DMT) superfamily. Small multidrug resistance (SMR) (TC 2.A.7.1) family.</text>
</comment>
<dbReference type="Pfam" id="PF00893">
    <property type="entry name" value="Multi_Drug_Res"/>
    <property type="match status" value="1"/>
</dbReference>
<organism evidence="3 4">
    <name type="scientific">Blastochloris viridis</name>
    <name type="common">Rhodopseudomonas viridis</name>
    <dbReference type="NCBI Taxonomy" id="1079"/>
    <lineage>
        <taxon>Bacteria</taxon>
        <taxon>Pseudomonadati</taxon>
        <taxon>Pseudomonadota</taxon>
        <taxon>Alphaproteobacteria</taxon>
        <taxon>Hyphomicrobiales</taxon>
        <taxon>Blastochloridaceae</taxon>
        <taxon>Blastochloris</taxon>
    </lineage>
</organism>